<keyword evidence="4" id="KW-0804">Transcription</keyword>
<gene>
    <name evidence="6" type="ORF">H7E68_09215</name>
</gene>
<dbReference type="Pfam" id="PF08281">
    <property type="entry name" value="Sigma70_r4_2"/>
    <property type="match status" value="1"/>
</dbReference>
<dbReference type="InterPro" id="IPR014284">
    <property type="entry name" value="RNA_pol_sigma-70_dom"/>
</dbReference>
<dbReference type="PROSITE" id="PS00622">
    <property type="entry name" value="HTH_LUXR_1"/>
    <property type="match status" value="1"/>
</dbReference>
<dbReference type="InterPro" id="IPR000792">
    <property type="entry name" value="Tscrpt_reg_LuxR_C"/>
</dbReference>
<dbReference type="CDD" id="cd06171">
    <property type="entry name" value="Sigma70_r4"/>
    <property type="match status" value="1"/>
</dbReference>
<dbReference type="Pfam" id="PF04542">
    <property type="entry name" value="Sigma70_r2"/>
    <property type="match status" value="1"/>
</dbReference>
<dbReference type="EMBL" id="JACKWY010000004">
    <property type="protein sequence ID" value="MBB6714905.1"/>
    <property type="molecule type" value="Genomic_DNA"/>
</dbReference>
<evidence type="ECO:0000259" key="5">
    <source>
        <dbReference type="PROSITE" id="PS00622"/>
    </source>
</evidence>
<name>A0A7X0SC30_9CLOT</name>
<dbReference type="InterPro" id="IPR039425">
    <property type="entry name" value="RNA_pol_sigma-70-like"/>
</dbReference>
<dbReference type="NCBIfam" id="TIGR02937">
    <property type="entry name" value="sigma70-ECF"/>
    <property type="match status" value="1"/>
</dbReference>
<protein>
    <submittedName>
        <fullName evidence="6">RNA polymerase sigma factor</fullName>
    </submittedName>
</protein>
<keyword evidence="3" id="KW-0731">Sigma factor</keyword>
<dbReference type="InterPro" id="IPR013249">
    <property type="entry name" value="RNA_pol_sigma70_r4_t2"/>
</dbReference>
<organism evidence="6 7">
    <name type="scientific">Clostridium gasigenes</name>
    <dbReference type="NCBI Taxonomy" id="94869"/>
    <lineage>
        <taxon>Bacteria</taxon>
        <taxon>Bacillati</taxon>
        <taxon>Bacillota</taxon>
        <taxon>Clostridia</taxon>
        <taxon>Eubacteriales</taxon>
        <taxon>Clostridiaceae</taxon>
        <taxon>Clostridium</taxon>
    </lineage>
</organism>
<sequence length="173" mass="20518">MNESELIKKAKKGNKVAFVELLKLYEKDIYLFAKHMLVNEELIKDAVQETIMTVYEKIDDLRNIDLFKFWLLKILGNKCRDTLKRQRKILYLDTYIEKVHIENGYEEIEIRQCLEELSEDYKKVIVLYYFNDLSYKEISALLNISEGTVKSRLSRAKEKLSKIIDKEGRVING</sequence>
<dbReference type="Gene3D" id="1.10.1740.10">
    <property type="match status" value="1"/>
</dbReference>
<evidence type="ECO:0000256" key="4">
    <source>
        <dbReference type="ARBA" id="ARBA00023163"/>
    </source>
</evidence>
<dbReference type="RefSeq" id="WP_185164366.1">
    <property type="nucleotide sequence ID" value="NZ_JACKWY010000004.1"/>
</dbReference>
<evidence type="ECO:0000256" key="2">
    <source>
        <dbReference type="ARBA" id="ARBA00023015"/>
    </source>
</evidence>
<dbReference type="InterPro" id="IPR036388">
    <property type="entry name" value="WH-like_DNA-bd_sf"/>
</dbReference>
<dbReference type="GO" id="GO:0003677">
    <property type="term" value="F:DNA binding"/>
    <property type="evidence" value="ECO:0007669"/>
    <property type="project" value="InterPro"/>
</dbReference>
<proteinExistence type="inferred from homology"/>
<dbReference type="GO" id="GO:0006352">
    <property type="term" value="P:DNA-templated transcription initiation"/>
    <property type="evidence" value="ECO:0007669"/>
    <property type="project" value="InterPro"/>
</dbReference>
<dbReference type="PANTHER" id="PTHR43133">
    <property type="entry name" value="RNA POLYMERASE ECF-TYPE SIGMA FACTO"/>
    <property type="match status" value="1"/>
</dbReference>
<dbReference type="PANTHER" id="PTHR43133:SF51">
    <property type="entry name" value="RNA POLYMERASE SIGMA FACTOR"/>
    <property type="match status" value="1"/>
</dbReference>
<reference evidence="6 7" key="1">
    <citation type="submission" date="2020-08" db="EMBL/GenBank/DDBJ databases">
        <title>Clostridia isolated from Swiss meat.</title>
        <authorList>
            <person name="Wambui J."/>
            <person name="Stevens M.J.A."/>
            <person name="Stephan R."/>
        </authorList>
    </citation>
    <scope>NUCLEOTIDE SEQUENCE [LARGE SCALE GENOMIC DNA]</scope>
    <source>
        <strain evidence="6 7">CM001</strain>
    </source>
</reference>
<evidence type="ECO:0000313" key="7">
    <source>
        <dbReference type="Proteomes" id="UP000585258"/>
    </source>
</evidence>
<comment type="similarity">
    <text evidence="1">Belongs to the sigma-70 factor family. ECF subfamily.</text>
</comment>
<feature type="domain" description="HTH luxR-type" evidence="5">
    <location>
        <begin position="132"/>
        <end position="159"/>
    </location>
</feature>
<dbReference type="SUPFAM" id="SSF88946">
    <property type="entry name" value="Sigma2 domain of RNA polymerase sigma factors"/>
    <property type="match status" value="1"/>
</dbReference>
<dbReference type="InterPro" id="IPR013324">
    <property type="entry name" value="RNA_pol_sigma_r3/r4-like"/>
</dbReference>
<keyword evidence="2" id="KW-0805">Transcription regulation</keyword>
<accession>A0A7X0SC30</accession>
<dbReference type="GO" id="GO:0016987">
    <property type="term" value="F:sigma factor activity"/>
    <property type="evidence" value="ECO:0007669"/>
    <property type="project" value="UniProtKB-KW"/>
</dbReference>
<dbReference type="Proteomes" id="UP000585258">
    <property type="component" value="Unassembled WGS sequence"/>
</dbReference>
<dbReference type="Gene3D" id="1.10.10.10">
    <property type="entry name" value="Winged helix-like DNA-binding domain superfamily/Winged helix DNA-binding domain"/>
    <property type="match status" value="1"/>
</dbReference>
<evidence type="ECO:0000256" key="3">
    <source>
        <dbReference type="ARBA" id="ARBA00023082"/>
    </source>
</evidence>
<evidence type="ECO:0000256" key="1">
    <source>
        <dbReference type="ARBA" id="ARBA00010641"/>
    </source>
</evidence>
<dbReference type="SUPFAM" id="SSF88659">
    <property type="entry name" value="Sigma3 and sigma4 domains of RNA polymerase sigma factors"/>
    <property type="match status" value="1"/>
</dbReference>
<dbReference type="AlphaFoldDB" id="A0A7X0SC30"/>
<dbReference type="InterPro" id="IPR007627">
    <property type="entry name" value="RNA_pol_sigma70_r2"/>
</dbReference>
<dbReference type="InterPro" id="IPR013325">
    <property type="entry name" value="RNA_pol_sigma_r2"/>
</dbReference>
<comment type="caution">
    <text evidence="6">The sequence shown here is derived from an EMBL/GenBank/DDBJ whole genome shotgun (WGS) entry which is preliminary data.</text>
</comment>
<evidence type="ECO:0000313" key="6">
    <source>
        <dbReference type="EMBL" id="MBB6714905.1"/>
    </source>
</evidence>